<organism evidence="3 4">
    <name type="scientific">Linum tenue</name>
    <dbReference type="NCBI Taxonomy" id="586396"/>
    <lineage>
        <taxon>Eukaryota</taxon>
        <taxon>Viridiplantae</taxon>
        <taxon>Streptophyta</taxon>
        <taxon>Embryophyta</taxon>
        <taxon>Tracheophyta</taxon>
        <taxon>Spermatophyta</taxon>
        <taxon>Magnoliopsida</taxon>
        <taxon>eudicotyledons</taxon>
        <taxon>Gunneridae</taxon>
        <taxon>Pentapetalae</taxon>
        <taxon>rosids</taxon>
        <taxon>fabids</taxon>
        <taxon>Malpighiales</taxon>
        <taxon>Linaceae</taxon>
        <taxon>Linum</taxon>
    </lineage>
</organism>
<keyword evidence="4" id="KW-1185">Reference proteome</keyword>
<dbReference type="EMBL" id="CAMGYJ010000005">
    <property type="protein sequence ID" value="CAI0422785.1"/>
    <property type="molecule type" value="Genomic_DNA"/>
</dbReference>
<dbReference type="PANTHER" id="PTHR31104">
    <property type="entry name" value="PEPTIDE-N4-(N-ACETYL-BETA-GLUCOSAMINYL)ASPARAGINE AMIDASE A PROTEIN"/>
    <property type="match status" value="1"/>
</dbReference>
<feature type="domain" description="Peptide N-acetyl-beta-D-glucosaminyl asparaginase amidase A N-terminal" evidence="2">
    <location>
        <begin position="80"/>
        <end position="154"/>
    </location>
</feature>
<sequence length="162" mass="17857">MTTRFPLSSPHLLFFFLSLLLILCPFNSINAIPTVKRSKRFFHNSLEMCTFLSIDKSPLKLQPTKSNTVLQVTKPIHVPNTVPCKKLLLQHEFSSTGKNPQVATDYEGPPSTCGSHDFSKIVLESKGSFSGAQDDGVFAVWLGGVELLRSSSAQGFNTLIDQ</sequence>
<evidence type="ECO:0000313" key="4">
    <source>
        <dbReference type="Proteomes" id="UP001154282"/>
    </source>
</evidence>
<comment type="caution">
    <text evidence="3">The sequence shown here is derived from an EMBL/GenBank/DDBJ whole genome shotgun (WGS) entry which is preliminary data.</text>
</comment>
<feature type="chain" id="PRO_5043336885" description="Peptide N-acetyl-beta-D-glucosaminyl asparaginase amidase A N-terminal domain-containing protein" evidence="1">
    <location>
        <begin position="32"/>
        <end position="162"/>
    </location>
</feature>
<dbReference type="Pfam" id="PF12222">
    <property type="entry name" value="PNGaseA"/>
    <property type="match status" value="1"/>
</dbReference>
<evidence type="ECO:0000256" key="1">
    <source>
        <dbReference type="SAM" id="SignalP"/>
    </source>
</evidence>
<dbReference type="Proteomes" id="UP001154282">
    <property type="component" value="Unassembled WGS sequence"/>
</dbReference>
<dbReference type="InterPro" id="IPR021102">
    <property type="entry name" value="PNGase_A"/>
</dbReference>
<accession>A0AAV0KLW0</accession>
<keyword evidence="1" id="KW-0732">Signal</keyword>
<feature type="signal peptide" evidence="1">
    <location>
        <begin position="1"/>
        <end position="31"/>
    </location>
</feature>
<dbReference type="InterPro" id="IPR056948">
    <property type="entry name" value="PNGaseA_N"/>
</dbReference>
<name>A0AAV0KLW0_9ROSI</name>
<gene>
    <name evidence="3" type="ORF">LITE_LOCUS19263</name>
</gene>
<protein>
    <recommendedName>
        <fullName evidence="2">Peptide N-acetyl-beta-D-glucosaminyl asparaginase amidase A N-terminal domain-containing protein</fullName>
    </recommendedName>
</protein>
<evidence type="ECO:0000259" key="2">
    <source>
        <dbReference type="Pfam" id="PF12222"/>
    </source>
</evidence>
<reference evidence="3" key="1">
    <citation type="submission" date="2022-08" db="EMBL/GenBank/DDBJ databases">
        <authorList>
            <person name="Gutierrez-Valencia J."/>
        </authorList>
    </citation>
    <scope>NUCLEOTIDE SEQUENCE</scope>
</reference>
<evidence type="ECO:0000313" key="3">
    <source>
        <dbReference type="EMBL" id="CAI0422785.1"/>
    </source>
</evidence>
<proteinExistence type="predicted"/>
<dbReference type="AlphaFoldDB" id="A0AAV0KLW0"/>